<dbReference type="PROSITE" id="PS50011">
    <property type="entry name" value="PROTEIN_KINASE_DOM"/>
    <property type="match status" value="1"/>
</dbReference>
<dbReference type="Pfam" id="PF00560">
    <property type="entry name" value="LRR_1"/>
    <property type="match status" value="1"/>
</dbReference>
<gene>
    <name evidence="9" type="ORF">GSCOC_T00039212001</name>
</gene>
<dbReference type="Proteomes" id="UP000295252">
    <property type="component" value="Chromosome IV"/>
</dbReference>
<feature type="domain" description="Protein kinase" evidence="8">
    <location>
        <begin position="202"/>
        <end position="509"/>
    </location>
</feature>
<evidence type="ECO:0000256" key="1">
    <source>
        <dbReference type="ARBA" id="ARBA00004370"/>
    </source>
</evidence>
<evidence type="ECO:0000313" key="10">
    <source>
        <dbReference type="Proteomes" id="UP000295252"/>
    </source>
</evidence>
<dbReference type="AlphaFoldDB" id="A0A068V2B5"/>
<dbReference type="Gene3D" id="1.10.510.10">
    <property type="entry name" value="Transferase(Phosphotransferase) domain 1"/>
    <property type="match status" value="1"/>
</dbReference>
<dbReference type="InterPro" id="IPR000719">
    <property type="entry name" value="Prot_kinase_dom"/>
</dbReference>
<protein>
    <recommendedName>
        <fullName evidence="8">Protein kinase domain-containing protein</fullName>
    </recommendedName>
</protein>
<sequence>MLSHLQQLDPSCNELIGRMPSQLGSGQNLVPADSSRNNLTGSIPPFLANLSSLDNFVLRYDNLEGSIPQDLGRLVQLKNYCFKQSSLFVNQLEGGLPPDLGITLQRLQALGVAANSFIGPLPSTLLNESLLFLLECTNNYFTGHLPTNLGSLTRLRGFADGDNNLESTLAILTSLTNCTNLQSLVLGYNPLRGHLAEPISNFSTKLITSIPGFNEIRGFIPSGISKLTNILVVNLSSNHFKGSIPDFLSNYVLTYKSFVAEYEAPRVIRRRNIVKILIAQKFNLKGNYYLALFVEFMSNGSLEENDCQINRPCPCPTELKHFPEANIAIDVASAVDYLHNQCQNPIVHFDPKPSDILLDDNMCAYISDFGLARMLAAPTFETSLVSLEGTLGYTPPEYDLGETPFGLAFFGIILLELFTERRPADGYFAGDCDLHDFVKIALPELIVEILDPSLLSEQWKFEQWKFWTNHYCHQLKVLKQGMMHECLASILRICINCSSNDSNECLKRE</sequence>
<accession>A0A068V2B5</accession>
<dbReference type="GO" id="GO:0004672">
    <property type="term" value="F:protein kinase activity"/>
    <property type="evidence" value="ECO:0007669"/>
    <property type="project" value="InterPro"/>
</dbReference>
<keyword evidence="5" id="KW-1133">Transmembrane helix</keyword>
<keyword evidence="6" id="KW-0472">Membrane</keyword>
<keyword evidence="2" id="KW-0433">Leucine-rich repeat</keyword>
<keyword evidence="7" id="KW-0325">Glycoprotein</keyword>
<evidence type="ECO:0000259" key="8">
    <source>
        <dbReference type="PROSITE" id="PS50011"/>
    </source>
</evidence>
<evidence type="ECO:0000256" key="7">
    <source>
        <dbReference type="ARBA" id="ARBA00023180"/>
    </source>
</evidence>
<organism evidence="9 10">
    <name type="scientific">Coffea canephora</name>
    <name type="common">Robusta coffee</name>
    <dbReference type="NCBI Taxonomy" id="49390"/>
    <lineage>
        <taxon>Eukaryota</taxon>
        <taxon>Viridiplantae</taxon>
        <taxon>Streptophyta</taxon>
        <taxon>Embryophyta</taxon>
        <taxon>Tracheophyta</taxon>
        <taxon>Spermatophyta</taxon>
        <taxon>Magnoliopsida</taxon>
        <taxon>eudicotyledons</taxon>
        <taxon>Gunneridae</taxon>
        <taxon>Pentapetalae</taxon>
        <taxon>asterids</taxon>
        <taxon>lamiids</taxon>
        <taxon>Gentianales</taxon>
        <taxon>Rubiaceae</taxon>
        <taxon>Ixoroideae</taxon>
        <taxon>Gardenieae complex</taxon>
        <taxon>Bertiereae - Coffeeae clade</taxon>
        <taxon>Coffeeae</taxon>
        <taxon>Coffea</taxon>
    </lineage>
</organism>
<dbReference type="PANTHER" id="PTHR48056">
    <property type="entry name" value="LRR RECEPTOR-LIKE SERINE/THREONINE-PROTEIN KINASE-RELATED"/>
    <property type="match status" value="1"/>
</dbReference>
<dbReference type="Gene3D" id="3.80.10.10">
    <property type="entry name" value="Ribonuclease Inhibitor"/>
    <property type="match status" value="2"/>
</dbReference>
<evidence type="ECO:0000313" key="9">
    <source>
        <dbReference type="EMBL" id="CDP14038.1"/>
    </source>
</evidence>
<dbReference type="Pfam" id="PF00069">
    <property type="entry name" value="Pkinase"/>
    <property type="match status" value="1"/>
</dbReference>
<dbReference type="InterPro" id="IPR001611">
    <property type="entry name" value="Leu-rich_rpt"/>
</dbReference>
<dbReference type="GO" id="GO:0005524">
    <property type="term" value="F:ATP binding"/>
    <property type="evidence" value="ECO:0007669"/>
    <property type="project" value="InterPro"/>
</dbReference>
<name>A0A068V2B5_COFCA</name>
<dbReference type="Gramene" id="CDP14038">
    <property type="protein sequence ID" value="CDP14038"/>
    <property type="gene ID" value="GSCOC_T00039212001"/>
</dbReference>
<dbReference type="STRING" id="49390.A0A068V2B5"/>
<dbReference type="InParanoid" id="A0A068V2B5"/>
<dbReference type="SUPFAM" id="SSF52058">
    <property type="entry name" value="L domain-like"/>
    <property type="match status" value="1"/>
</dbReference>
<dbReference type="InterPro" id="IPR032675">
    <property type="entry name" value="LRR_dom_sf"/>
</dbReference>
<keyword evidence="4" id="KW-0677">Repeat</keyword>
<comment type="subcellular location">
    <subcellularLocation>
        <location evidence="1">Membrane</location>
    </subcellularLocation>
</comment>
<evidence type="ECO:0000256" key="4">
    <source>
        <dbReference type="ARBA" id="ARBA00022737"/>
    </source>
</evidence>
<dbReference type="SUPFAM" id="SSF56112">
    <property type="entry name" value="Protein kinase-like (PK-like)"/>
    <property type="match status" value="1"/>
</dbReference>
<dbReference type="InterPro" id="IPR050647">
    <property type="entry name" value="Plant_LRR-RLKs"/>
</dbReference>
<dbReference type="EMBL" id="HG739162">
    <property type="protein sequence ID" value="CDP14038.1"/>
    <property type="molecule type" value="Genomic_DNA"/>
</dbReference>
<keyword evidence="3" id="KW-0812">Transmembrane</keyword>
<evidence type="ECO:0000256" key="3">
    <source>
        <dbReference type="ARBA" id="ARBA00022692"/>
    </source>
</evidence>
<evidence type="ECO:0000256" key="2">
    <source>
        <dbReference type="ARBA" id="ARBA00022614"/>
    </source>
</evidence>
<keyword evidence="10" id="KW-1185">Reference proteome</keyword>
<evidence type="ECO:0000256" key="6">
    <source>
        <dbReference type="ARBA" id="ARBA00023136"/>
    </source>
</evidence>
<proteinExistence type="predicted"/>
<dbReference type="PhylomeDB" id="A0A068V2B5"/>
<dbReference type="GO" id="GO:0016020">
    <property type="term" value="C:membrane"/>
    <property type="evidence" value="ECO:0007669"/>
    <property type="project" value="UniProtKB-SubCell"/>
</dbReference>
<dbReference type="InterPro" id="IPR011009">
    <property type="entry name" value="Kinase-like_dom_sf"/>
</dbReference>
<evidence type="ECO:0000256" key="5">
    <source>
        <dbReference type="ARBA" id="ARBA00022989"/>
    </source>
</evidence>
<dbReference type="SMART" id="SM00220">
    <property type="entry name" value="S_TKc"/>
    <property type="match status" value="1"/>
</dbReference>
<reference evidence="10" key="1">
    <citation type="journal article" date="2014" name="Science">
        <title>The coffee genome provides insight into the convergent evolution of caffeine biosynthesis.</title>
        <authorList>
            <person name="Denoeud F."/>
            <person name="Carretero-Paulet L."/>
            <person name="Dereeper A."/>
            <person name="Droc G."/>
            <person name="Guyot R."/>
            <person name="Pietrella M."/>
            <person name="Zheng C."/>
            <person name="Alberti A."/>
            <person name="Anthony F."/>
            <person name="Aprea G."/>
            <person name="Aury J.M."/>
            <person name="Bento P."/>
            <person name="Bernard M."/>
            <person name="Bocs S."/>
            <person name="Campa C."/>
            <person name="Cenci A."/>
            <person name="Combes M.C."/>
            <person name="Crouzillat D."/>
            <person name="Da Silva C."/>
            <person name="Daddiego L."/>
            <person name="De Bellis F."/>
            <person name="Dussert S."/>
            <person name="Garsmeur O."/>
            <person name="Gayraud T."/>
            <person name="Guignon V."/>
            <person name="Jahn K."/>
            <person name="Jamilloux V."/>
            <person name="Joet T."/>
            <person name="Labadie K."/>
            <person name="Lan T."/>
            <person name="Leclercq J."/>
            <person name="Lepelley M."/>
            <person name="Leroy T."/>
            <person name="Li L.T."/>
            <person name="Librado P."/>
            <person name="Lopez L."/>
            <person name="Munoz A."/>
            <person name="Noel B."/>
            <person name="Pallavicini A."/>
            <person name="Perrotta G."/>
            <person name="Poncet V."/>
            <person name="Pot D."/>
            <person name="Priyono X."/>
            <person name="Rigoreau M."/>
            <person name="Rouard M."/>
            <person name="Rozas J."/>
            <person name="Tranchant-Dubreuil C."/>
            <person name="VanBuren R."/>
            <person name="Zhang Q."/>
            <person name="Andrade A.C."/>
            <person name="Argout X."/>
            <person name="Bertrand B."/>
            <person name="de Kochko A."/>
            <person name="Graziosi G."/>
            <person name="Henry R.J."/>
            <person name="Jayarama X."/>
            <person name="Ming R."/>
            <person name="Nagai C."/>
            <person name="Rounsley S."/>
            <person name="Sankoff D."/>
            <person name="Giuliano G."/>
            <person name="Albert V.A."/>
            <person name="Wincker P."/>
            <person name="Lashermes P."/>
        </authorList>
    </citation>
    <scope>NUCLEOTIDE SEQUENCE [LARGE SCALE GENOMIC DNA]</scope>
    <source>
        <strain evidence="10">cv. DH200-94</strain>
    </source>
</reference>